<comment type="caution">
    <text evidence="7">The sequence shown here is derived from an EMBL/GenBank/DDBJ whole genome shotgun (WGS) entry which is preliminary data.</text>
</comment>
<dbReference type="EMBL" id="JAVRJZ010000019">
    <property type="protein sequence ID" value="KAK2706805.1"/>
    <property type="molecule type" value="Genomic_DNA"/>
</dbReference>
<dbReference type="Pfam" id="PF03131">
    <property type="entry name" value="bZIP_Maf"/>
    <property type="match status" value="1"/>
</dbReference>
<protein>
    <recommendedName>
        <fullName evidence="6">BZIP domain-containing protein</fullName>
    </recommendedName>
</protein>
<dbReference type="SMART" id="SM00338">
    <property type="entry name" value="BRLZ"/>
    <property type="match status" value="1"/>
</dbReference>
<evidence type="ECO:0000256" key="5">
    <source>
        <dbReference type="SAM" id="MobiDB-lite"/>
    </source>
</evidence>
<dbReference type="PANTHER" id="PTHR23351:SF56">
    <property type="entry name" value="KAYAK"/>
    <property type="match status" value="1"/>
</dbReference>
<dbReference type="InterPro" id="IPR046347">
    <property type="entry name" value="bZIP_sf"/>
</dbReference>
<keyword evidence="4" id="KW-0175">Coiled coil</keyword>
<dbReference type="PANTHER" id="PTHR23351">
    <property type="entry name" value="FOS TRANSCRIPTION FACTOR-RELATED"/>
    <property type="match status" value="1"/>
</dbReference>
<feature type="region of interest" description="Disordered" evidence="5">
    <location>
        <begin position="328"/>
        <end position="355"/>
    </location>
</feature>
<gene>
    <name evidence="7" type="ORF">QYM36_014738</name>
</gene>
<evidence type="ECO:0000313" key="8">
    <source>
        <dbReference type="Proteomes" id="UP001187531"/>
    </source>
</evidence>
<dbReference type="SUPFAM" id="SSF57959">
    <property type="entry name" value="Leucine zipper domain"/>
    <property type="match status" value="1"/>
</dbReference>
<evidence type="ECO:0000256" key="4">
    <source>
        <dbReference type="SAM" id="Coils"/>
    </source>
</evidence>
<sequence length="355" mass="39004">MQDFYNMTSTPENSDAIRLTVADILTSMAMGAEPITPTTFAVLDGLSGVPTRTTPTLTPTTLKNIEQVFLDVESGRNAHQHEAGFVPPVAPLIPTTVTSQAYPVSTSQSKVESSQPDYQQSGFYSTFEAKPLISLTKSSNRGRGQTTPMNLATTTSNDIITITAVRPKKVGGRRPVNISDGLPQEEVHKRLLRRERNKAAAARCRKRRLDHTLLLVDETERLEEIKRNVQHEIETLELNKLKLERILLSHKSECKMVKVKEEVIEEDIYAVPVPRKRPNTLYIPTFKNSETQTPSAGLGLNIDSLMAGGTGLTPVTSAMTTLVGSFPCSSQNRNPNTMPLDLSSPDTGHSKLISL</sequence>
<dbReference type="AlphaFoldDB" id="A0AA88HD10"/>
<dbReference type="PROSITE" id="PS50217">
    <property type="entry name" value="BZIP"/>
    <property type="match status" value="1"/>
</dbReference>
<reference evidence="7" key="1">
    <citation type="submission" date="2023-07" db="EMBL/GenBank/DDBJ databases">
        <title>Chromosome-level genome assembly of Artemia franciscana.</title>
        <authorList>
            <person name="Jo E."/>
        </authorList>
    </citation>
    <scope>NUCLEOTIDE SEQUENCE</scope>
    <source>
        <tissue evidence="7">Whole body</tissue>
    </source>
</reference>
<dbReference type="GO" id="GO:0000978">
    <property type="term" value="F:RNA polymerase II cis-regulatory region sequence-specific DNA binding"/>
    <property type="evidence" value="ECO:0007669"/>
    <property type="project" value="TreeGrafter"/>
</dbReference>
<evidence type="ECO:0000259" key="6">
    <source>
        <dbReference type="PROSITE" id="PS50217"/>
    </source>
</evidence>
<keyword evidence="3" id="KW-0804">Transcription</keyword>
<dbReference type="InterPro" id="IPR004826">
    <property type="entry name" value="bZIP_Maf"/>
</dbReference>
<dbReference type="GO" id="GO:0005634">
    <property type="term" value="C:nucleus"/>
    <property type="evidence" value="ECO:0007669"/>
    <property type="project" value="TreeGrafter"/>
</dbReference>
<keyword evidence="1" id="KW-0805">Transcription regulation</keyword>
<dbReference type="InterPro" id="IPR000837">
    <property type="entry name" value="AP-1"/>
</dbReference>
<feature type="domain" description="BZIP" evidence="6">
    <location>
        <begin position="187"/>
        <end position="250"/>
    </location>
</feature>
<feature type="compositionally biased region" description="Polar residues" evidence="5">
    <location>
        <begin position="328"/>
        <end position="337"/>
    </location>
</feature>
<organism evidence="7 8">
    <name type="scientific">Artemia franciscana</name>
    <name type="common">Brine shrimp</name>
    <name type="synonym">Artemia sanfranciscana</name>
    <dbReference type="NCBI Taxonomy" id="6661"/>
    <lineage>
        <taxon>Eukaryota</taxon>
        <taxon>Metazoa</taxon>
        <taxon>Ecdysozoa</taxon>
        <taxon>Arthropoda</taxon>
        <taxon>Crustacea</taxon>
        <taxon>Branchiopoda</taxon>
        <taxon>Anostraca</taxon>
        <taxon>Artemiidae</taxon>
        <taxon>Artemia</taxon>
    </lineage>
</organism>
<evidence type="ECO:0000256" key="1">
    <source>
        <dbReference type="ARBA" id="ARBA00023015"/>
    </source>
</evidence>
<dbReference type="GO" id="GO:0000981">
    <property type="term" value="F:DNA-binding transcription factor activity, RNA polymerase II-specific"/>
    <property type="evidence" value="ECO:0007669"/>
    <property type="project" value="TreeGrafter"/>
</dbReference>
<keyword evidence="2" id="KW-0238">DNA-binding</keyword>
<evidence type="ECO:0000256" key="3">
    <source>
        <dbReference type="ARBA" id="ARBA00023163"/>
    </source>
</evidence>
<keyword evidence="8" id="KW-1185">Reference proteome</keyword>
<dbReference type="PRINTS" id="PR00042">
    <property type="entry name" value="LEUZIPPRFOS"/>
</dbReference>
<dbReference type="InterPro" id="IPR004827">
    <property type="entry name" value="bZIP"/>
</dbReference>
<dbReference type="PROSITE" id="PS00036">
    <property type="entry name" value="BZIP_BASIC"/>
    <property type="match status" value="1"/>
</dbReference>
<evidence type="ECO:0000256" key="2">
    <source>
        <dbReference type="ARBA" id="ARBA00023125"/>
    </source>
</evidence>
<proteinExistence type="predicted"/>
<dbReference type="Proteomes" id="UP001187531">
    <property type="component" value="Unassembled WGS sequence"/>
</dbReference>
<accession>A0AA88HD10</accession>
<evidence type="ECO:0000313" key="7">
    <source>
        <dbReference type="EMBL" id="KAK2706805.1"/>
    </source>
</evidence>
<feature type="coiled-coil region" evidence="4">
    <location>
        <begin position="215"/>
        <end position="246"/>
    </location>
</feature>
<dbReference type="Gene3D" id="1.20.5.170">
    <property type="match status" value="1"/>
</dbReference>
<name>A0AA88HD10_ARTSF</name>